<organism evidence="1 2">
    <name type="scientific">Methylorubrum zatmanii</name>
    <dbReference type="NCBI Taxonomy" id="29429"/>
    <lineage>
        <taxon>Bacteria</taxon>
        <taxon>Pseudomonadati</taxon>
        <taxon>Pseudomonadota</taxon>
        <taxon>Alphaproteobacteria</taxon>
        <taxon>Hyphomicrobiales</taxon>
        <taxon>Methylobacteriaceae</taxon>
        <taxon>Methylorubrum</taxon>
    </lineage>
</organism>
<evidence type="ECO:0000313" key="1">
    <source>
        <dbReference type="EMBL" id="MFC6389518.1"/>
    </source>
</evidence>
<name>A0ABW1WMZ9_9HYPH</name>
<evidence type="ECO:0000313" key="2">
    <source>
        <dbReference type="Proteomes" id="UP001596237"/>
    </source>
</evidence>
<gene>
    <name evidence="1" type="ORF">ACFQDP_09245</name>
</gene>
<proteinExistence type="predicted"/>
<reference evidence="2" key="1">
    <citation type="journal article" date="2019" name="Int. J. Syst. Evol. Microbiol.">
        <title>The Global Catalogue of Microorganisms (GCM) 10K type strain sequencing project: providing services to taxonomists for standard genome sequencing and annotation.</title>
        <authorList>
            <consortium name="The Broad Institute Genomics Platform"/>
            <consortium name="The Broad Institute Genome Sequencing Center for Infectious Disease"/>
            <person name="Wu L."/>
            <person name="Ma J."/>
        </authorList>
    </citation>
    <scope>NUCLEOTIDE SEQUENCE [LARGE SCALE GENOMIC DNA]</scope>
    <source>
        <strain evidence="2">CCUG 36916</strain>
    </source>
</reference>
<accession>A0ABW1WMZ9</accession>
<comment type="caution">
    <text evidence="1">The sequence shown here is derived from an EMBL/GenBank/DDBJ whole genome shotgun (WGS) entry which is preliminary data.</text>
</comment>
<dbReference type="EMBL" id="JBHSTT010000031">
    <property type="protein sequence ID" value="MFC6389518.1"/>
    <property type="molecule type" value="Genomic_DNA"/>
</dbReference>
<dbReference type="Proteomes" id="UP001596237">
    <property type="component" value="Unassembled WGS sequence"/>
</dbReference>
<protein>
    <submittedName>
        <fullName evidence="1">Uncharacterized protein</fullName>
    </submittedName>
</protein>
<dbReference type="RefSeq" id="WP_192285272.1">
    <property type="nucleotide sequence ID" value="NZ_JBHSTT010000031.1"/>
</dbReference>
<keyword evidence="2" id="KW-1185">Reference proteome</keyword>
<sequence length="304" mass="33053">MSGLGVRIDVAGAVRDAAEAFEAFAADRFPRAFHYALTGVVIDGANRFRRDIPNIWDAPNKSTRDALHYTVDRDLLNRVASVGEAQATVFVQDLPSIWLKYSFGSGPQTRTGGDVGVEAYFGDQTSVRVPVGSNLKHTGLGSLSAAGKVLARDARNIARLTAAGYTRNTAGSTKGSARWGVFELKASDTHRQHGFYDRPGLYARPPCVVAAIGRKTVAKAIKERRRTAPLTSFTRASGKTVTVPKVVNADAPRMLFLSTPKVEYQPNATLSWERAIEAAAATMADRLAQELTDRLEHRARRGQR</sequence>